<keyword evidence="3" id="KW-1185">Reference proteome</keyword>
<dbReference type="Proteomes" id="UP001500194">
    <property type="component" value="Unassembled WGS sequence"/>
</dbReference>
<comment type="caution">
    <text evidence="2">The sequence shown here is derived from an EMBL/GenBank/DDBJ whole genome shotgun (WGS) entry which is preliminary data.</text>
</comment>
<protein>
    <submittedName>
        <fullName evidence="2">Uncharacterized protein</fullName>
    </submittedName>
</protein>
<keyword evidence="1" id="KW-0472">Membrane</keyword>
<accession>A0AAV3SXW4</accession>
<keyword evidence="1" id="KW-1133">Transmembrane helix</keyword>
<dbReference type="EMBL" id="BAAADU010000002">
    <property type="protein sequence ID" value="GAA0646303.1"/>
    <property type="molecule type" value="Genomic_DNA"/>
</dbReference>
<dbReference type="GeneID" id="68572304"/>
<organism evidence="2 3">
    <name type="scientific">Salarchaeum japonicum</name>
    <dbReference type="NCBI Taxonomy" id="555573"/>
    <lineage>
        <taxon>Archaea</taxon>
        <taxon>Methanobacteriati</taxon>
        <taxon>Methanobacteriota</taxon>
        <taxon>Stenosarchaea group</taxon>
        <taxon>Halobacteria</taxon>
        <taxon>Halobacteriales</taxon>
        <taxon>Halobacteriaceae</taxon>
    </lineage>
</organism>
<gene>
    <name evidence="2" type="ORF">GCM10009019_05790</name>
</gene>
<evidence type="ECO:0000313" key="2">
    <source>
        <dbReference type="EMBL" id="GAA0646303.1"/>
    </source>
</evidence>
<name>A0AAV3SXW4_9EURY</name>
<dbReference type="AlphaFoldDB" id="A0AAV3SXW4"/>
<evidence type="ECO:0000256" key="1">
    <source>
        <dbReference type="SAM" id="Phobius"/>
    </source>
</evidence>
<dbReference type="RefSeq" id="WP_227261710.1">
    <property type="nucleotide sequence ID" value="NZ_BAAADU010000002.1"/>
</dbReference>
<keyword evidence="1" id="KW-0812">Transmembrane</keyword>
<reference evidence="2 3" key="1">
    <citation type="journal article" date="2019" name="Int. J. Syst. Evol. Microbiol.">
        <title>The Global Catalogue of Microorganisms (GCM) 10K type strain sequencing project: providing services to taxonomists for standard genome sequencing and annotation.</title>
        <authorList>
            <consortium name="The Broad Institute Genomics Platform"/>
            <consortium name="The Broad Institute Genome Sequencing Center for Infectious Disease"/>
            <person name="Wu L."/>
            <person name="Ma J."/>
        </authorList>
    </citation>
    <scope>NUCLEOTIDE SEQUENCE [LARGE SCALE GENOMIC DNA]</scope>
    <source>
        <strain evidence="2 3">JCM 16327</strain>
    </source>
</reference>
<proteinExistence type="predicted"/>
<sequence>MVFPDFVKEHPVASFVSVLAFLGGLGLLAVVFSQGSVVGQGGCGSWSAEVNPNTGELFQSKEEVRQFYDSQNEEIPEGFEMRQRFFGELQIKTPCGSVGGGSN</sequence>
<evidence type="ECO:0000313" key="3">
    <source>
        <dbReference type="Proteomes" id="UP001500194"/>
    </source>
</evidence>
<feature type="transmembrane region" description="Helical" evidence="1">
    <location>
        <begin position="12"/>
        <end position="32"/>
    </location>
</feature>